<dbReference type="Gene3D" id="3.40.50.1820">
    <property type="entry name" value="alpha/beta hydrolase"/>
    <property type="match status" value="1"/>
</dbReference>
<dbReference type="GO" id="GO:0031177">
    <property type="term" value="F:phosphopantetheine binding"/>
    <property type="evidence" value="ECO:0007669"/>
    <property type="project" value="InterPro"/>
</dbReference>
<dbReference type="PANTHER" id="PTHR45527">
    <property type="entry name" value="NONRIBOSOMAL PEPTIDE SYNTHETASE"/>
    <property type="match status" value="1"/>
</dbReference>
<dbReference type="Gene3D" id="3.30.559.10">
    <property type="entry name" value="Chloramphenicol acetyltransferase-like domain"/>
    <property type="match status" value="1"/>
</dbReference>
<name>A0A095Y1S0_9CORY</name>
<evidence type="ECO:0000259" key="10">
    <source>
        <dbReference type="PROSITE" id="PS50075"/>
    </source>
</evidence>
<organism evidence="11 12">
    <name type="scientific">Corynebacterium freneyi DNF00450</name>
    <dbReference type="NCBI Taxonomy" id="1287475"/>
    <lineage>
        <taxon>Bacteria</taxon>
        <taxon>Bacillati</taxon>
        <taxon>Actinomycetota</taxon>
        <taxon>Actinomycetes</taxon>
        <taxon>Mycobacteriales</taxon>
        <taxon>Corynebacteriaceae</taxon>
        <taxon>Corynebacterium</taxon>
    </lineage>
</organism>
<dbReference type="GO" id="GO:0008610">
    <property type="term" value="P:lipid biosynthetic process"/>
    <property type="evidence" value="ECO:0007669"/>
    <property type="project" value="UniProtKB-ARBA"/>
</dbReference>
<feature type="compositionally biased region" description="Low complexity" evidence="9">
    <location>
        <begin position="76"/>
        <end position="85"/>
    </location>
</feature>
<dbReference type="InterPro" id="IPR036736">
    <property type="entry name" value="ACP-like_sf"/>
</dbReference>
<comment type="pathway">
    <text evidence="2">Siderophore biosynthesis; mycobactin biosynthesis.</text>
</comment>
<feature type="domain" description="Carrier" evidence="10">
    <location>
        <begin position="1067"/>
        <end position="1143"/>
    </location>
</feature>
<dbReference type="InterPro" id="IPR029058">
    <property type="entry name" value="AB_hydrolase_fold"/>
</dbReference>
<evidence type="ECO:0000256" key="9">
    <source>
        <dbReference type="SAM" id="MobiDB-lite"/>
    </source>
</evidence>
<dbReference type="InterPro" id="IPR020845">
    <property type="entry name" value="AMP-binding_CS"/>
</dbReference>
<dbReference type="InterPro" id="IPR006162">
    <property type="entry name" value="Ppantetheine_attach_site"/>
</dbReference>
<dbReference type="InterPro" id="IPR025110">
    <property type="entry name" value="AMP-bd_C"/>
</dbReference>
<dbReference type="eggNOG" id="COG1020">
    <property type="taxonomic scope" value="Bacteria"/>
</dbReference>
<dbReference type="RefSeq" id="WP_035122883.1">
    <property type="nucleotide sequence ID" value="NZ_JRNE01000063.1"/>
</dbReference>
<dbReference type="AlphaFoldDB" id="A0A095Y1S0"/>
<dbReference type="GO" id="GO:0003824">
    <property type="term" value="F:catalytic activity"/>
    <property type="evidence" value="ECO:0007669"/>
    <property type="project" value="InterPro"/>
</dbReference>
<feature type="region of interest" description="Disordered" evidence="9">
    <location>
        <begin position="76"/>
        <end position="97"/>
    </location>
</feature>
<evidence type="ECO:0000256" key="6">
    <source>
        <dbReference type="ARBA" id="ARBA00022553"/>
    </source>
</evidence>
<evidence type="ECO:0000313" key="12">
    <source>
        <dbReference type="Proteomes" id="UP000029548"/>
    </source>
</evidence>
<dbReference type="UniPathway" id="UPA00011"/>
<dbReference type="SUPFAM" id="SSF52777">
    <property type="entry name" value="CoA-dependent acyltransferases"/>
    <property type="match status" value="2"/>
</dbReference>
<protein>
    <recommendedName>
        <fullName evidence="4">Phenyloxazoline synthase MbtB</fullName>
    </recommendedName>
    <alternativeName>
        <fullName evidence="8">Mycobactin synthetase protein B</fullName>
    </alternativeName>
</protein>
<evidence type="ECO:0000256" key="3">
    <source>
        <dbReference type="ARBA" id="ARBA00007380"/>
    </source>
</evidence>
<dbReference type="GO" id="GO:0044550">
    <property type="term" value="P:secondary metabolite biosynthetic process"/>
    <property type="evidence" value="ECO:0007669"/>
    <property type="project" value="TreeGrafter"/>
</dbReference>
<dbReference type="Gene3D" id="3.30.559.30">
    <property type="entry name" value="Nonribosomal peptide synthetase, condensation domain"/>
    <property type="match status" value="1"/>
</dbReference>
<dbReference type="GO" id="GO:0005737">
    <property type="term" value="C:cytoplasm"/>
    <property type="evidence" value="ECO:0007669"/>
    <property type="project" value="TreeGrafter"/>
</dbReference>
<reference evidence="11 12" key="1">
    <citation type="submission" date="2014-07" db="EMBL/GenBank/DDBJ databases">
        <authorList>
            <person name="McCorrison J."/>
            <person name="Sanka R."/>
            <person name="Torralba M."/>
            <person name="Gillis M."/>
            <person name="Haft D.H."/>
            <person name="Methe B."/>
            <person name="Sutton G."/>
            <person name="Nelson K.E."/>
        </authorList>
    </citation>
    <scope>NUCLEOTIDE SEQUENCE [LARGE SCALE GENOMIC DNA]</scope>
    <source>
        <strain evidence="11 12">DNF00450</strain>
    </source>
</reference>
<dbReference type="InterPro" id="IPR000873">
    <property type="entry name" value="AMP-dep_synth/lig_dom"/>
</dbReference>
<proteinExistence type="inferred from homology"/>
<dbReference type="InterPro" id="IPR023213">
    <property type="entry name" value="CAT-like_dom_sf"/>
</dbReference>
<comment type="caution">
    <text evidence="11">The sequence shown here is derived from an EMBL/GenBank/DDBJ whole genome shotgun (WGS) entry which is preliminary data.</text>
</comment>
<sequence>MIDLETLRGILAEELGVSPADIGAGDDLVNLGLDSLGVIGISEELRRRGCGVHYSALVLEPTPEAWLRIIGESAAAEGGADPSGGMTVPGGADEDDGEPFPMAPMQHAYWVGRRDDLGLGGVAAHLYVEFDGGGIDAAALERAARALIDLHPMLRTRALGDGRQRVLPASPGPALTIDDATCLPEEEIERRLREKREAKSHQKLDVDAGEVIDLTLTLLPGDRHRLHVDVDMFACDAMSYRTLLDDLMRIYRSELAHGTEPTDGDDDRTVPERPGVTYREYRLAMADSGGPDPEDARYWETRVPELPPPPALPFVEEARRADPRRSIRLEHRVGALDAARFGDAAHAAGVTPAMVLATLFTEVVARWSTQRRFLLNVPLFAREQVHPDIGGVVGDFTNSVIVGVDAGPGASFLDRVRALSREVHLAASHSTVTGLDVLRSLGAHRGEPVMASVVFTSGLDLGEVFSSRVRDIAGDPVHILSQGPQVDIDAQVVELDGGLLVNWDVRRDCLPEGVIGDMFGAFTRLLDAVARDVPDWNRPLSVPLPPAQASRRAAIARDSADGGAAIGRRTLHREFLRRAEEAPERVAAVSADGAVSYGELADGAAALAAELRRRGVRSGDVVAVSLPRGVGQITAILAVLMAGAAYLPIGVGQPGPRRDAILRSGGARHVIADPARIGELPPEVAVVDPAAVPDGAADGVDAGAGPEDLAYVLFTSGSTGEPKGVEVAHGAAAHTIDAIASRFGCGPEDRTIALSAFDFDLSVLDLMLPLSVGGAVVLVGEESTRDAAEWARLIREHSVTVVNAAPGLVGMLHDIASDDELAGVRLILTGGDRVPPSLGRALSRRVPGLRFIAMGGATEAAIHSTREEVGPDYPDDFASVPYGLPLDGVQLKVVNERGEECPDHVIGEVWIGGAAVARGYRGMPELTALKFIRSGSVDWYRTGDLGRVLPDGRVEFIGRADGQLKIRGYRVELGEVEAALESLPGVSGAAATGADGAIVAAIVPAPDAGRVPTGAEARAALAGIVPEYMIPDAIAVIEELPVTANGKKDRAAVSALVDRGPRGVAEPPDGPVESAVAYLFGALTGAGGCSAADDFFDVGGNSILATTLTARIRELLDAAAFSVADVFEARTVRGIAARVSESGRSPGDVAAMAAMLMEFADGGEDAR</sequence>
<dbReference type="GO" id="GO:0043041">
    <property type="term" value="P:amino acid activation for nonribosomal peptide biosynthetic process"/>
    <property type="evidence" value="ECO:0007669"/>
    <property type="project" value="TreeGrafter"/>
</dbReference>
<keyword evidence="5" id="KW-0596">Phosphopantetheine</keyword>
<dbReference type="CDD" id="cd19535">
    <property type="entry name" value="Cyc_NRPS"/>
    <property type="match status" value="1"/>
</dbReference>
<dbReference type="PROSITE" id="PS50075">
    <property type="entry name" value="CARRIER"/>
    <property type="match status" value="2"/>
</dbReference>
<dbReference type="EMBL" id="JRNE01000063">
    <property type="protein sequence ID" value="KGF16001.1"/>
    <property type="molecule type" value="Genomic_DNA"/>
</dbReference>
<dbReference type="InterPro" id="IPR010071">
    <property type="entry name" value="AA_adenyl_dom"/>
</dbReference>
<keyword evidence="7" id="KW-0436">Ligase</keyword>
<dbReference type="SUPFAM" id="SSF56801">
    <property type="entry name" value="Acetyl-CoA synthetase-like"/>
    <property type="match status" value="1"/>
</dbReference>
<dbReference type="InterPro" id="IPR045851">
    <property type="entry name" value="AMP-bd_C_sf"/>
</dbReference>
<dbReference type="Pfam" id="PF13193">
    <property type="entry name" value="AMP-binding_C"/>
    <property type="match status" value="1"/>
</dbReference>
<dbReference type="PANTHER" id="PTHR45527:SF10">
    <property type="entry name" value="PYOCHELIN SYNTHASE PCHF"/>
    <property type="match status" value="1"/>
</dbReference>
<accession>A0A095Y1S0</accession>
<evidence type="ECO:0000256" key="2">
    <source>
        <dbReference type="ARBA" id="ARBA00005102"/>
    </source>
</evidence>
<dbReference type="FunFam" id="3.30.559.10:FF:000023">
    <property type="entry name" value="Non-ribosomal peptide synthetase"/>
    <property type="match status" value="1"/>
</dbReference>
<dbReference type="NCBIfam" id="TIGR01733">
    <property type="entry name" value="AA-adenyl-dom"/>
    <property type="match status" value="1"/>
</dbReference>
<dbReference type="InterPro" id="IPR057737">
    <property type="entry name" value="Condensation_MtbB-like"/>
</dbReference>
<comment type="cofactor">
    <cofactor evidence="1">
        <name>pantetheine 4'-phosphate</name>
        <dbReference type="ChEBI" id="CHEBI:47942"/>
    </cofactor>
</comment>
<comment type="similarity">
    <text evidence="3">Belongs to the ATP-dependent AMP-binding enzyme family. MbtB subfamily.</text>
</comment>
<dbReference type="SMART" id="SM00823">
    <property type="entry name" value="PKS_PP"/>
    <property type="match status" value="2"/>
</dbReference>
<dbReference type="Gene3D" id="1.10.1200.10">
    <property type="entry name" value="ACP-like"/>
    <property type="match status" value="1"/>
</dbReference>
<dbReference type="SUPFAM" id="SSF47336">
    <property type="entry name" value="ACP-like"/>
    <property type="match status" value="2"/>
</dbReference>
<dbReference type="Proteomes" id="UP000029548">
    <property type="component" value="Unassembled WGS sequence"/>
</dbReference>
<dbReference type="Pfam" id="PF00550">
    <property type="entry name" value="PP-binding"/>
    <property type="match status" value="2"/>
</dbReference>
<evidence type="ECO:0000256" key="4">
    <source>
        <dbReference type="ARBA" id="ARBA00016743"/>
    </source>
</evidence>
<dbReference type="PROSITE" id="PS00012">
    <property type="entry name" value="PHOSPHOPANTETHEINE"/>
    <property type="match status" value="1"/>
</dbReference>
<evidence type="ECO:0000256" key="7">
    <source>
        <dbReference type="ARBA" id="ARBA00022598"/>
    </source>
</evidence>
<dbReference type="Gene3D" id="3.30.300.30">
    <property type="match status" value="1"/>
</dbReference>
<evidence type="ECO:0000313" key="11">
    <source>
        <dbReference type="EMBL" id="KGF16001.1"/>
    </source>
</evidence>
<evidence type="ECO:0000256" key="5">
    <source>
        <dbReference type="ARBA" id="ARBA00022450"/>
    </source>
</evidence>
<gene>
    <name evidence="11" type="ORF">HMPREF1650_09630</name>
</gene>
<evidence type="ECO:0000256" key="1">
    <source>
        <dbReference type="ARBA" id="ARBA00001957"/>
    </source>
</evidence>
<dbReference type="Pfam" id="PF00501">
    <property type="entry name" value="AMP-binding"/>
    <property type="match status" value="1"/>
</dbReference>
<dbReference type="InterPro" id="IPR001242">
    <property type="entry name" value="Condensation_dom"/>
</dbReference>
<dbReference type="InterPro" id="IPR042099">
    <property type="entry name" value="ANL_N_sf"/>
</dbReference>
<feature type="domain" description="Carrier" evidence="10">
    <location>
        <begin position="1"/>
        <end position="74"/>
    </location>
</feature>
<dbReference type="Pfam" id="PF00668">
    <property type="entry name" value="Condensation"/>
    <property type="match status" value="1"/>
</dbReference>
<dbReference type="InterPro" id="IPR009081">
    <property type="entry name" value="PP-bd_ACP"/>
</dbReference>
<evidence type="ECO:0000256" key="8">
    <source>
        <dbReference type="ARBA" id="ARBA00033440"/>
    </source>
</evidence>
<dbReference type="Gene3D" id="3.40.50.12780">
    <property type="entry name" value="N-terminal domain of ligase-like"/>
    <property type="match status" value="1"/>
</dbReference>
<keyword evidence="6" id="KW-0597">Phosphoprotein</keyword>
<dbReference type="InterPro" id="IPR020806">
    <property type="entry name" value="PKS_PP-bd"/>
</dbReference>
<dbReference type="PROSITE" id="PS00455">
    <property type="entry name" value="AMP_BINDING"/>
    <property type="match status" value="1"/>
</dbReference>